<reference evidence="8" key="1">
    <citation type="submission" date="2016-10" db="EMBL/GenBank/DDBJ databases">
        <authorList>
            <person name="Varghese N."/>
            <person name="Submissions S."/>
        </authorList>
    </citation>
    <scope>NUCLEOTIDE SEQUENCE [LARGE SCALE GENOMIC DNA]</scope>
    <source>
        <strain evidence="8">DSM 25751</strain>
    </source>
</reference>
<gene>
    <name evidence="7" type="ORF">SAMN04488113_10421</name>
</gene>
<proteinExistence type="predicted"/>
<evidence type="ECO:0000256" key="5">
    <source>
        <dbReference type="SAM" id="Phobius"/>
    </source>
</evidence>
<sequence length="392" mass="41097">MELSIVFYIAIVLLIGLVFGQLATLIKLPSVTGYLVGGLIVGPSLLGVLSPEIIDSLDIVEEVALAFIAFTVGLSFKRSYFKRVGFGPVIIALFESAGAVLIVTAGLLLIGVDLAFAIMLGAIAAATDPASTIMVIREYKAKGPLTETLLSVVALDDAMALILFGFASAIARTIVQTQGELSLLASVLSPFIDIFLAVLIGGVLGFLMKWPLKYFQTSSNRLVVLITFVFLASGISVYFGVSELLTIMIMGAVLTNISLVATKMSDLSDRITTPIYVMFFVVSGAGLDISVIPTVGFVGLVYIVLRVAGKITGAYFGASIAHTPKTVSRYLGLTLIPQAGVAIGLTAIAESIVPMYATQIKVVVLCSTLIYALVGPLTTTIALSKAGEISKG</sequence>
<protein>
    <submittedName>
        <fullName evidence="7">Transporter, CPA2 family</fullName>
    </submittedName>
</protein>
<dbReference type="RefSeq" id="WP_091632833.1">
    <property type="nucleotide sequence ID" value="NZ_FNYW01000004.1"/>
</dbReference>
<feature type="transmembrane region" description="Helical" evidence="5">
    <location>
        <begin position="116"/>
        <end position="136"/>
    </location>
</feature>
<feature type="transmembrane region" description="Helical" evidence="5">
    <location>
        <begin position="330"/>
        <end position="356"/>
    </location>
</feature>
<feature type="transmembrane region" description="Helical" evidence="5">
    <location>
        <begin position="274"/>
        <end position="293"/>
    </location>
</feature>
<dbReference type="STRING" id="1130080.SAMN04488113_10421"/>
<dbReference type="Pfam" id="PF00999">
    <property type="entry name" value="Na_H_Exchanger"/>
    <property type="match status" value="1"/>
</dbReference>
<comment type="subcellular location">
    <subcellularLocation>
        <location evidence="1">Membrane</location>
        <topology evidence="1">Multi-pass membrane protein</topology>
    </subcellularLocation>
</comment>
<accession>A0A1H6RPZ3</accession>
<feature type="transmembrane region" description="Helical" evidence="5">
    <location>
        <begin position="191"/>
        <end position="210"/>
    </location>
</feature>
<keyword evidence="3 5" id="KW-1133">Transmembrane helix</keyword>
<organism evidence="7 8">
    <name type="scientific">Alkalibacterium gilvum</name>
    <dbReference type="NCBI Taxonomy" id="1130080"/>
    <lineage>
        <taxon>Bacteria</taxon>
        <taxon>Bacillati</taxon>
        <taxon>Bacillota</taxon>
        <taxon>Bacilli</taxon>
        <taxon>Lactobacillales</taxon>
        <taxon>Carnobacteriaceae</taxon>
        <taxon>Alkalibacterium</taxon>
    </lineage>
</organism>
<dbReference type="Proteomes" id="UP000198564">
    <property type="component" value="Unassembled WGS sequence"/>
</dbReference>
<feature type="transmembrane region" description="Helical" evidence="5">
    <location>
        <begin position="222"/>
        <end position="239"/>
    </location>
</feature>
<keyword evidence="4 5" id="KW-0472">Membrane</keyword>
<evidence type="ECO:0000256" key="1">
    <source>
        <dbReference type="ARBA" id="ARBA00004141"/>
    </source>
</evidence>
<dbReference type="Gene3D" id="1.20.1530.20">
    <property type="match status" value="1"/>
</dbReference>
<evidence type="ECO:0000259" key="6">
    <source>
        <dbReference type="Pfam" id="PF00999"/>
    </source>
</evidence>
<evidence type="ECO:0000256" key="2">
    <source>
        <dbReference type="ARBA" id="ARBA00022692"/>
    </source>
</evidence>
<dbReference type="PANTHER" id="PTHR43021">
    <property type="entry name" value="NA(+)/H(+) ANTIPORTER-RELATED"/>
    <property type="match status" value="1"/>
</dbReference>
<dbReference type="GO" id="GO:1902600">
    <property type="term" value="P:proton transmembrane transport"/>
    <property type="evidence" value="ECO:0007669"/>
    <property type="project" value="InterPro"/>
</dbReference>
<feature type="transmembrane region" description="Helical" evidence="5">
    <location>
        <begin position="6"/>
        <end position="26"/>
    </location>
</feature>
<feature type="transmembrane region" description="Helical" evidence="5">
    <location>
        <begin position="33"/>
        <end position="53"/>
    </location>
</feature>
<feature type="domain" description="Cation/H+ exchanger transmembrane" evidence="6">
    <location>
        <begin position="12"/>
        <end position="384"/>
    </location>
</feature>
<dbReference type="EMBL" id="FNYW01000004">
    <property type="protein sequence ID" value="SEI57829.1"/>
    <property type="molecule type" value="Genomic_DNA"/>
</dbReference>
<evidence type="ECO:0000256" key="3">
    <source>
        <dbReference type="ARBA" id="ARBA00022989"/>
    </source>
</evidence>
<keyword evidence="8" id="KW-1185">Reference proteome</keyword>
<evidence type="ECO:0000313" key="7">
    <source>
        <dbReference type="EMBL" id="SEI57829.1"/>
    </source>
</evidence>
<keyword evidence="2 5" id="KW-0812">Transmembrane</keyword>
<dbReference type="InterPro" id="IPR038770">
    <property type="entry name" value="Na+/solute_symporter_sf"/>
</dbReference>
<feature type="transmembrane region" description="Helical" evidence="5">
    <location>
        <begin position="245"/>
        <end position="262"/>
    </location>
</feature>
<dbReference type="OrthoDB" id="9793589at2"/>
<evidence type="ECO:0000313" key="8">
    <source>
        <dbReference type="Proteomes" id="UP000198564"/>
    </source>
</evidence>
<feature type="transmembrane region" description="Helical" evidence="5">
    <location>
        <begin position="148"/>
        <end position="171"/>
    </location>
</feature>
<dbReference type="AlphaFoldDB" id="A0A1H6RPZ3"/>
<dbReference type="GO" id="GO:0015297">
    <property type="term" value="F:antiporter activity"/>
    <property type="evidence" value="ECO:0007669"/>
    <property type="project" value="InterPro"/>
</dbReference>
<feature type="transmembrane region" description="Helical" evidence="5">
    <location>
        <begin position="59"/>
        <end position="76"/>
    </location>
</feature>
<dbReference type="GO" id="GO:0016020">
    <property type="term" value="C:membrane"/>
    <property type="evidence" value="ECO:0007669"/>
    <property type="project" value="UniProtKB-SubCell"/>
</dbReference>
<dbReference type="InterPro" id="IPR006153">
    <property type="entry name" value="Cation/H_exchanger_TM"/>
</dbReference>
<name>A0A1H6RPZ3_9LACT</name>
<feature type="transmembrane region" description="Helical" evidence="5">
    <location>
        <begin position="88"/>
        <end position="110"/>
    </location>
</feature>
<feature type="transmembrane region" description="Helical" evidence="5">
    <location>
        <begin position="362"/>
        <end position="383"/>
    </location>
</feature>
<evidence type="ECO:0000256" key="4">
    <source>
        <dbReference type="ARBA" id="ARBA00023136"/>
    </source>
</evidence>
<dbReference type="PANTHER" id="PTHR43021:SF2">
    <property type="entry name" value="CATION_H+ EXCHANGER DOMAIN-CONTAINING PROTEIN"/>
    <property type="match status" value="1"/>
</dbReference>